<gene>
    <name evidence="2" type="ORF">SGA01_36900</name>
</gene>
<dbReference type="EMBL" id="BJMN01000022">
    <property type="protein sequence ID" value="GEB58085.1"/>
    <property type="molecule type" value="Genomic_DNA"/>
</dbReference>
<reference evidence="2 3" key="1">
    <citation type="submission" date="2019-06" db="EMBL/GenBank/DDBJ databases">
        <title>Whole genome shotgun sequence of Streptomyces gardneri NBRC 12865.</title>
        <authorList>
            <person name="Hosoyama A."/>
            <person name="Uohara A."/>
            <person name="Ohji S."/>
            <person name="Ichikawa N."/>
        </authorList>
    </citation>
    <scope>NUCLEOTIDE SEQUENCE [LARGE SCALE GENOMIC DNA]</scope>
    <source>
        <strain evidence="2 3">NBRC 12865</strain>
    </source>
</reference>
<name>A0A4Y3RKD0_9ACTN</name>
<dbReference type="Proteomes" id="UP000315226">
    <property type="component" value="Unassembled WGS sequence"/>
</dbReference>
<feature type="compositionally biased region" description="Polar residues" evidence="1">
    <location>
        <begin position="405"/>
        <end position="414"/>
    </location>
</feature>
<dbReference type="SUPFAM" id="SSF52540">
    <property type="entry name" value="P-loop containing nucleoside triphosphate hydrolases"/>
    <property type="match status" value="1"/>
</dbReference>
<dbReference type="Pfam" id="PF13469">
    <property type="entry name" value="Sulfotransfer_3"/>
    <property type="match status" value="1"/>
</dbReference>
<feature type="region of interest" description="Disordered" evidence="1">
    <location>
        <begin position="361"/>
        <end position="429"/>
    </location>
</feature>
<accession>A0A4Y3RKD0</accession>
<evidence type="ECO:0000256" key="1">
    <source>
        <dbReference type="SAM" id="MobiDB-lite"/>
    </source>
</evidence>
<feature type="compositionally biased region" description="Basic and acidic residues" evidence="1">
    <location>
        <begin position="1"/>
        <end position="34"/>
    </location>
</feature>
<feature type="compositionally biased region" description="Acidic residues" evidence="1">
    <location>
        <begin position="442"/>
        <end position="454"/>
    </location>
</feature>
<evidence type="ECO:0000313" key="2">
    <source>
        <dbReference type="EMBL" id="GEB58085.1"/>
    </source>
</evidence>
<feature type="region of interest" description="Disordered" evidence="1">
    <location>
        <begin position="212"/>
        <end position="233"/>
    </location>
</feature>
<organism evidence="2 3">
    <name type="scientific">Streptomyces gardneri</name>
    <dbReference type="NCBI Taxonomy" id="66892"/>
    <lineage>
        <taxon>Bacteria</taxon>
        <taxon>Bacillati</taxon>
        <taxon>Actinomycetota</taxon>
        <taxon>Actinomycetes</taxon>
        <taxon>Kitasatosporales</taxon>
        <taxon>Streptomycetaceae</taxon>
        <taxon>Streptomyces</taxon>
    </lineage>
</organism>
<proteinExistence type="predicted"/>
<feature type="region of interest" description="Disordered" evidence="1">
    <location>
        <begin position="1"/>
        <end position="38"/>
    </location>
</feature>
<feature type="region of interest" description="Disordered" evidence="1">
    <location>
        <begin position="441"/>
        <end position="474"/>
    </location>
</feature>
<feature type="compositionally biased region" description="Pro residues" evidence="1">
    <location>
        <begin position="455"/>
        <end position="468"/>
    </location>
</feature>
<protein>
    <submittedName>
        <fullName evidence="2">Uncharacterized protein</fullName>
    </submittedName>
</protein>
<dbReference type="AlphaFoldDB" id="A0A4Y3RKD0"/>
<sequence length="764" mass="82588">MTGRPGGRESGGRPGREEPREAEQPEKEPPKEPAQEPCVAVARECVAWSVEGHVALPSGRVRRAARETHHGPFPDAPELLARAVRADAHGVRARYLFASAEAAAGFSAARDPALTRLGTALTGPVSAVPDAPLPAPVIIVSPPRSGSTALFDALARSPALWTAGGESEGVIEGVPALHPAARGYASHALDAEDADTWGHAVRAGFLADLRDAHARRPPGTGAPRGRPPRLLEKTPENSLRLPFLLRLFPDATVVRLHRDARDTVASMVRAWTHPGFVNIPDLPGWPRRAWHLLLPPGWRGWAGEDLARIAARQWAAAVEGILDARDLRPAVPWVDVDYAKLCAAPARTLRRLEAELDLPAAPRGRDLPLSATTIGPPRPGKWRDTPGFDPAALDAVRPTLRRLTNGRTTMPQSTPASRAAPPAPEAPRRRPTFACWLHETEPTEPDATEPDPTEPDPIGPDPIGPDPIGPDAEEVAGRGDEAVLDPTAVLQTGVTIPLGMARRARFRDRFLSGHPLLWTDDAETGALVPYWVRFEDFWALRELAPGRPLPPGFPPGLRAALTGAGALGTAELRARRTALADAAVADAAEEFARSDVCGMGRLVRPGHREALLDYYERLIATGCWPLGDAQVEGRYGWYNESLSRFFHHQFGTLVGRLAGRPVRPSYAYVSAYRAGAVLDRHVDREQCEYTVSLLLGESGPGIAGGWPLLLDTARGSLSLVQRPGEAVLFRGTRVPHWRPPLPDGSTHTSLLFHYVPAEFTRTLY</sequence>
<dbReference type="InterPro" id="IPR027417">
    <property type="entry name" value="P-loop_NTPase"/>
</dbReference>
<keyword evidence="3" id="KW-1185">Reference proteome</keyword>
<comment type="caution">
    <text evidence="2">The sequence shown here is derived from an EMBL/GenBank/DDBJ whole genome shotgun (WGS) entry which is preliminary data.</text>
</comment>
<dbReference type="Gene3D" id="3.40.50.300">
    <property type="entry name" value="P-loop containing nucleotide triphosphate hydrolases"/>
    <property type="match status" value="1"/>
</dbReference>
<evidence type="ECO:0000313" key="3">
    <source>
        <dbReference type="Proteomes" id="UP000315226"/>
    </source>
</evidence>